<dbReference type="WBParaSite" id="HPBE_0000062801-mRNA-1">
    <property type="protein sequence ID" value="HPBE_0000062801-mRNA-1"/>
    <property type="gene ID" value="HPBE_0000062801"/>
</dbReference>
<organism evidence="2 3">
    <name type="scientific">Heligmosomoides polygyrus</name>
    <name type="common">Parasitic roundworm</name>
    <dbReference type="NCBI Taxonomy" id="6339"/>
    <lineage>
        <taxon>Eukaryota</taxon>
        <taxon>Metazoa</taxon>
        <taxon>Ecdysozoa</taxon>
        <taxon>Nematoda</taxon>
        <taxon>Chromadorea</taxon>
        <taxon>Rhabditida</taxon>
        <taxon>Rhabditina</taxon>
        <taxon>Rhabditomorpha</taxon>
        <taxon>Strongyloidea</taxon>
        <taxon>Heligmosomidae</taxon>
        <taxon>Heligmosomoides</taxon>
    </lineage>
</organism>
<reference evidence="3" key="2">
    <citation type="submission" date="2019-09" db="UniProtKB">
        <authorList>
            <consortium name="WormBaseParasite"/>
        </authorList>
    </citation>
    <scope>IDENTIFICATION</scope>
</reference>
<gene>
    <name evidence="1" type="ORF">HPBE_LOCUS629</name>
</gene>
<reference evidence="1 2" key="1">
    <citation type="submission" date="2018-11" db="EMBL/GenBank/DDBJ databases">
        <authorList>
            <consortium name="Pathogen Informatics"/>
        </authorList>
    </citation>
    <scope>NUCLEOTIDE SEQUENCE [LARGE SCALE GENOMIC DNA]</scope>
</reference>
<evidence type="ECO:0000313" key="1">
    <source>
        <dbReference type="EMBL" id="VDO19011.1"/>
    </source>
</evidence>
<dbReference type="InterPro" id="IPR035914">
    <property type="entry name" value="Sperma_CUB_dom_sf"/>
</dbReference>
<name>A0A183F386_HELPZ</name>
<dbReference type="EMBL" id="UZAH01000485">
    <property type="protein sequence ID" value="VDO19011.1"/>
    <property type="molecule type" value="Genomic_DNA"/>
</dbReference>
<evidence type="ECO:0000313" key="2">
    <source>
        <dbReference type="Proteomes" id="UP000050761"/>
    </source>
</evidence>
<evidence type="ECO:0000313" key="3">
    <source>
        <dbReference type="WBParaSite" id="HPBE_0000062801-mRNA-1"/>
    </source>
</evidence>
<sequence>MRHSIFQPPGCGATLTASETYQPMTSTVGDGTTKTQIDFTTCNYWIQAPAGKLIQIRMDSYQGYTADGCIYGGVEIKSHIDQLRTGFR</sequence>
<keyword evidence="2" id="KW-1185">Reference proteome</keyword>
<proteinExistence type="predicted"/>
<dbReference type="SUPFAM" id="SSF49854">
    <property type="entry name" value="Spermadhesin, CUB domain"/>
    <property type="match status" value="1"/>
</dbReference>
<accession>A0A3P7TDN0</accession>
<dbReference type="OrthoDB" id="5786116at2759"/>
<dbReference type="Proteomes" id="UP000050761">
    <property type="component" value="Unassembled WGS sequence"/>
</dbReference>
<dbReference type="AlphaFoldDB" id="A0A183F386"/>
<protein>
    <submittedName>
        <fullName evidence="3">CUB domain-containing protein</fullName>
    </submittedName>
</protein>
<accession>A0A183F386</accession>